<accession>A0A3L9LZS1</accession>
<evidence type="ECO:0000313" key="3">
    <source>
        <dbReference type="EMBL" id="RLY91696.1"/>
    </source>
</evidence>
<dbReference type="AlphaFoldDB" id="A0A3L9LZS1"/>
<feature type="region of interest" description="Disordered" evidence="1">
    <location>
        <begin position="55"/>
        <end position="95"/>
    </location>
</feature>
<keyword evidence="2" id="KW-0472">Membrane</keyword>
<dbReference type="OrthoDB" id="4807612at2"/>
<feature type="compositionally biased region" description="Basic and acidic residues" evidence="1">
    <location>
        <begin position="86"/>
        <end position="95"/>
    </location>
</feature>
<protein>
    <submittedName>
        <fullName evidence="3">Uncharacterized protein</fullName>
    </submittedName>
</protein>
<keyword evidence="4" id="KW-1185">Reference proteome</keyword>
<proteinExistence type="predicted"/>
<feature type="transmembrane region" description="Helical" evidence="2">
    <location>
        <begin position="6"/>
        <end position="29"/>
    </location>
</feature>
<dbReference type="Proteomes" id="UP000277871">
    <property type="component" value="Unassembled WGS sequence"/>
</dbReference>
<name>A0A3L9LZS1_9MICC</name>
<evidence type="ECO:0000256" key="2">
    <source>
        <dbReference type="SAM" id="Phobius"/>
    </source>
</evidence>
<sequence length="95" mass="10784">MITTMEYLAVFAPSLGVGVVFYLIMRWLLRGDRAERGAQKDAQEDAEQWYRAVQEREGENTPFGSTEENPRAQRGLGLRGSIPIRDSSEDHNRGK</sequence>
<dbReference type="EMBL" id="RDEX01000003">
    <property type="protein sequence ID" value="RLY91696.1"/>
    <property type="molecule type" value="Genomic_DNA"/>
</dbReference>
<evidence type="ECO:0000313" key="4">
    <source>
        <dbReference type="Proteomes" id="UP000277871"/>
    </source>
</evidence>
<gene>
    <name evidence="3" type="ORF">EAE32_10785</name>
</gene>
<organism evidence="3 4">
    <name type="scientific">Kocuria tytonicola</name>
    <dbReference type="NCBI Taxonomy" id="2055946"/>
    <lineage>
        <taxon>Bacteria</taxon>
        <taxon>Bacillati</taxon>
        <taxon>Actinomycetota</taxon>
        <taxon>Actinomycetes</taxon>
        <taxon>Micrococcales</taxon>
        <taxon>Micrococcaceae</taxon>
        <taxon>Kocuria</taxon>
    </lineage>
</organism>
<keyword evidence="2" id="KW-1133">Transmembrane helix</keyword>
<comment type="caution">
    <text evidence="3">The sequence shown here is derived from an EMBL/GenBank/DDBJ whole genome shotgun (WGS) entry which is preliminary data.</text>
</comment>
<keyword evidence="2" id="KW-0812">Transmembrane</keyword>
<evidence type="ECO:0000256" key="1">
    <source>
        <dbReference type="SAM" id="MobiDB-lite"/>
    </source>
</evidence>
<reference evidence="3 4" key="1">
    <citation type="submission" date="2018-10" db="EMBL/GenBank/DDBJ databases">
        <title>Kocuria tytonicola, new bacteria from the preen glands of American barn owls (Tyto furcata).</title>
        <authorList>
            <person name="Braun M.S."/>
            <person name="Wang E."/>
            <person name="Zimmermann S."/>
            <person name="Boutin S."/>
            <person name="Wagner H."/>
            <person name="Wink M."/>
        </authorList>
    </citation>
    <scope>NUCLEOTIDE SEQUENCE [LARGE SCALE GENOMIC DNA]</scope>
    <source>
        <strain evidence="3 4">473</strain>
    </source>
</reference>